<dbReference type="OrthoDB" id="5857966at2759"/>
<evidence type="ECO:0000313" key="2">
    <source>
        <dbReference type="Proteomes" id="UP000250321"/>
    </source>
</evidence>
<name>A0A314YDC3_PRUYE</name>
<dbReference type="GO" id="GO:0016301">
    <property type="term" value="F:kinase activity"/>
    <property type="evidence" value="ECO:0007669"/>
    <property type="project" value="UniProtKB-KW"/>
</dbReference>
<keyword evidence="1" id="KW-0430">Lectin</keyword>
<sequence>MSAVTDKSIKHYRKRTCPEIFFTMSPNEFILYCFFSPCTYYEDWCRQDCLDDCFCAVVIFKEDSCWKKGIPLITGRADPTVGAKALIKTGKELYKYKKGW</sequence>
<keyword evidence="2" id="KW-1185">Reference proteome</keyword>
<dbReference type="EMBL" id="PJQY01001509">
    <property type="protein sequence ID" value="PQQ02054.1"/>
    <property type="molecule type" value="Genomic_DNA"/>
</dbReference>
<accession>A0A314YDC3</accession>
<reference evidence="1 2" key="1">
    <citation type="submission" date="2018-02" db="EMBL/GenBank/DDBJ databases">
        <title>Draft genome of wild Prunus yedoensis var. nudiflora.</title>
        <authorList>
            <person name="Baek S."/>
            <person name="Kim J.-H."/>
            <person name="Choi K."/>
            <person name="Kim G.-B."/>
            <person name="Cho A."/>
            <person name="Jang H."/>
            <person name="Shin C.-H."/>
            <person name="Yu H.-J."/>
            <person name="Mun J.-H."/>
        </authorList>
    </citation>
    <scope>NUCLEOTIDE SEQUENCE [LARGE SCALE GENOMIC DNA]</scope>
    <source>
        <strain evidence="2">cv. Jeju island</strain>
        <tissue evidence="1">Leaf</tissue>
    </source>
</reference>
<protein>
    <submittedName>
        <fullName evidence="1">G-type lectin S-receptor-like serine/threonine-protein kinase LECRK3</fullName>
    </submittedName>
</protein>
<proteinExistence type="predicted"/>
<gene>
    <name evidence="1" type="ORF">Pyn_29510</name>
</gene>
<dbReference type="STRING" id="2094558.A0A314YDC3"/>
<comment type="caution">
    <text evidence="1">The sequence shown here is derived from an EMBL/GenBank/DDBJ whole genome shotgun (WGS) entry which is preliminary data.</text>
</comment>
<dbReference type="AlphaFoldDB" id="A0A314YDC3"/>
<keyword evidence="1" id="KW-0675">Receptor</keyword>
<dbReference type="Proteomes" id="UP000250321">
    <property type="component" value="Unassembled WGS sequence"/>
</dbReference>
<organism evidence="1 2">
    <name type="scientific">Prunus yedoensis var. nudiflora</name>
    <dbReference type="NCBI Taxonomy" id="2094558"/>
    <lineage>
        <taxon>Eukaryota</taxon>
        <taxon>Viridiplantae</taxon>
        <taxon>Streptophyta</taxon>
        <taxon>Embryophyta</taxon>
        <taxon>Tracheophyta</taxon>
        <taxon>Spermatophyta</taxon>
        <taxon>Magnoliopsida</taxon>
        <taxon>eudicotyledons</taxon>
        <taxon>Gunneridae</taxon>
        <taxon>Pentapetalae</taxon>
        <taxon>rosids</taxon>
        <taxon>fabids</taxon>
        <taxon>Rosales</taxon>
        <taxon>Rosaceae</taxon>
        <taxon>Amygdaloideae</taxon>
        <taxon>Amygdaleae</taxon>
        <taxon>Prunus</taxon>
    </lineage>
</organism>
<keyword evidence="1" id="KW-0808">Transferase</keyword>
<keyword evidence="1" id="KW-0418">Kinase</keyword>
<dbReference type="GO" id="GO:0030246">
    <property type="term" value="F:carbohydrate binding"/>
    <property type="evidence" value="ECO:0007669"/>
    <property type="project" value="UniProtKB-KW"/>
</dbReference>
<evidence type="ECO:0000313" key="1">
    <source>
        <dbReference type="EMBL" id="PQQ02054.1"/>
    </source>
</evidence>